<dbReference type="HOGENOM" id="CLU_071269_3_1_6"/>
<feature type="domain" description="Glycosyl transferase family 25" evidence="1">
    <location>
        <begin position="18"/>
        <end position="204"/>
    </location>
</feature>
<evidence type="ECO:0000313" key="2">
    <source>
        <dbReference type="EMBL" id="ABR73901.1"/>
    </source>
</evidence>
<accession>A6VLQ4</accession>
<dbReference type="CDD" id="cd06532">
    <property type="entry name" value="Glyco_transf_25"/>
    <property type="match status" value="1"/>
</dbReference>
<dbReference type="Pfam" id="PF01755">
    <property type="entry name" value="Glyco_transf_25"/>
    <property type="match status" value="1"/>
</dbReference>
<dbReference type="KEGG" id="asu:Asuc_0526"/>
<dbReference type="CAZy" id="GT25">
    <property type="family name" value="Glycosyltransferase Family 25"/>
</dbReference>
<gene>
    <name evidence="2" type="ordered locus">Asuc_0526</name>
</gene>
<evidence type="ECO:0000313" key="3">
    <source>
        <dbReference type="Proteomes" id="UP000001114"/>
    </source>
</evidence>
<dbReference type="RefSeq" id="WP_012072281.1">
    <property type="nucleotide sequence ID" value="NC_009655.1"/>
</dbReference>
<keyword evidence="3" id="KW-1185">Reference proteome</keyword>
<dbReference type="STRING" id="339671.Asuc_0526"/>
<dbReference type="OrthoDB" id="9816113at2"/>
<dbReference type="eggNOG" id="COG3306">
    <property type="taxonomic scope" value="Bacteria"/>
</dbReference>
<dbReference type="GO" id="GO:0016740">
    <property type="term" value="F:transferase activity"/>
    <property type="evidence" value="ECO:0007669"/>
    <property type="project" value="UniProtKB-KW"/>
</dbReference>
<dbReference type="Proteomes" id="UP000001114">
    <property type="component" value="Chromosome"/>
</dbReference>
<dbReference type="InterPro" id="IPR002654">
    <property type="entry name" value="Glyco_trans_25"/>
</dbReference>
<dbReference type="AlphaFoldDB" id="A6VLQ4"/>
<proteinExistence type="predicted"/>
<dbReference type="EMBL" id="CP000746">
    <property type="protein sequence ID" value="ABR73901.1"/>
    <property type="molecule type" value="Genomic_DNA"/>
</dbReference>
<evidence type="ECO:0000259" key="1">
    <source>
        <dbReference type="Pfam" id="PF01755"/>
    </source>
</evidence>
<name>A6VLQ4_ACTSZ</name>
<organism evidence="2 3">
    <name type="scientific">Actinobacillus succinogenes (strain ATCC 55618 / DSM 22257 / CCUG 43843 / 130Z)</name>
    <dbReference type="NCBI Taxonomy" id="339671"/>
    <lineage>
        <taxon>Bacteria</taxon>
        <taxon>Pseudomonadati</taxon>
        <taxon>Pseudomonadota</taxon>
        <taxon>Gammaproteobacteria</taxon>
        <taxon>Pasteurellales</taxon>
        <taxon>Pasteurellaceae</taxon>
        <taxon>Actinobacillus</taxon>
    </lineage>
</organism>
<protein>
    <submittedName>
        <fullName evidence="2">Glycosyl transferase family 25</fullName>
    </submittedName>
</protein>
<sequence>MQGKGADYGNQSINQSINILIINLKKSTQRRQFMQKQFDELQKCFPDFHLNYQFFTGVNGNEEANHPLFKKYNSKKRLARKGQDMSLSQLGCFASHYLLLEKCVQLNEPVIILEDDAILLDGFYDVLKYAPTVANYFEFFRLSNRSGGNNVKSAPLFQIPNTNLIISQVYKGWANTTGYFVTPRAAKKFLTQMKEWIYNVDITMDRYWENKVHFCALLPNVVRPQDEFLSQIQMNKTKRSISVKLKREIFAAYDRVNKCLFDLLH</sequence>
<reference evidence="3" key="1">
    <citation type="journal article" date="2010" name="BMC Genomics">
        <title>A genomic perspective on the potential of Actinobacillus succinogenes for industrial succinate production.</title>
        <authorList>
            <person name="McKinlay J.B."/>
            <person name="Laivenieks M."/>
            <person name="Schindler B.D."/>
            <person name="McKinlay A.A."/>
            <person name="Siddaramappa S."/>
            <person name="Challacombe J.F."/>
            <person name="Lowry S.R."/>
            <person name="Clum A."/>
            <person name="Lapidus A.L."/>
            <person name="Burkhart K.B."/>
            <person name="Harkins V."/>
            <person name="Vieille C."/>
        </authorList>
    </citation>
    <scope>NUCLEOTIDE SEQUENCE [LARGE SCALE GENOMIC DNA]</scope>
    <source>
        <strain evidence="3">ATCC 55618 / DSM 22257 / CCUG 43843 / 130Z</strain>
    </source>
</reference>
<keyword evidence="2" id="KW-0808">Transferase</keyword>